<reference evidence="1" key="2">
    <citation type="journal article" date="2015" name="Data Brief">
        <title>Shoot transcriptome of the giant reed, Arundo donax.</title>
        <authorList>
            <person name="Barrero R.A."/>
            <person name="Guerrero F.D."/>
            <person name="Moolhuijzen P."/>
            <person name="Goolsby J.A."/>
            <person name="Tidwell J."/>
            <person name="Bellgard S.E."/>
            <person name="Bellgard M.I."/>
        </authorList>
    </citation>
    <scope>NUCLEOTIDE SEQUENCE</scope>
    <source>
        <tissue evidence="1">Shoot tissue taken approximately 20 cm above the soil surface</tissue>
    </source>
</reference>
<name>A0A0A8ZZ35_ARUDO</name>
<accession>A0A0A8ZZ35</accession>
<dbReference type="EMBL" id="GBRH01253809">
    <property type="protein sequence ID" value="JAD44086.1"/>
    <property type="molecule type" value="Transcribed_RNA"/>
</dbReference>
<proteinExistence type="predicted"/>
<protein>
    <submittedName>
        <fullName evidence="1">Uncharacterized protein</fullName>
    </submittedName>
</protein>
<organism evidence="1">
    <name type="scientific">Arundo donax</name>
    <name type="common">Giant reed</name>
    <name type="synonym">Donax arundinaceus</name>
    <dbReference type="NCBI Taxonomy" id="35708"/>
    <lineage>
        <taxon>Eukaryota</taxon>
        <taxon>Viridiplantae</taxon>
        <taxon>Streptophyta</taxon>
        <taxon>Embryophyta</taxon>
        <taxon>Tracheophyta</taxon>
        <taxon>Spermatophyta</taxon>
        <taxon>Magnoliopsida</taxon>
        <taxon>Liliopsida</taxon>
        <taxon>Poales</taxon>
        <taxon>Poaceae</taxon>
        <taxon>PACMAD clade</taxon>
        <taxon>Arundinoideae</taxon>
        <taxon>Arundineae</taxon>
        <taxon>Arundo</taxon>
    </lineage>
</organism>
<dbReference type="AlphaFoldDB" id="A0A0A8ZZ35"/>
<reference evidence="1" key="1">
    <citation type="submission" date="2014-09" db="EMBL/GenBank/DDBJ databases">
        <authorList>
            <person name="Magalhaes I.L.F."/>
            <person name="Oliveira U."/>
            <person name="Santos F.R."/>
            <person name="Vidigal T.H.D.A."/>
            <person name="Brescovit A.D."/>
            <person name="Santos A.J."/>
        </authorList>
    </citation>
    <scope>NUCLEOTIDE SEQUENCE</scope>
    <source>
        <tissue evidence="1">Shoot tissue taken approximately 20 cm above the soil surface</tissue>
    </source>
</reference>
<evidence type="ECO:0000313" key="1">
    <source>
        <dbReference type="EMBL" id="JAD44086.1"/>
    </source>
</evidence>
<sequence>MLSVPGTGINKFIVGRAVEWVASVLFLSLRLGSVLTTLEHTKSGLASRILSSGGPILHKFFNTVNVTCQNTIIK</sequence>